<gene>
    <name evidence="11" type="ORF">BST85_11115</name>
</gene>
<feature type="transmembrane region" description="Helical" evidence="8">
    <location>
        <begin position="224"/>
        <end position="241"/>
    </location>
</feature>
<keyword evidence="4 8" id="KW-0812">Transmembrane</keyword>
<evidence type="ECO:0000259" key="10">
    <source>
        <dbReference type="Pfam" id="PF21082"/>
    </source>
</evidence>
<dbReference type="SUPFAM" id="SSF50182">
    <property type="entry name" value="Sm-like ribonucleoproteins"/>
    <property type="match status" value="1"/>
</dbReference>
<dbReference type="InterPro" id="IPR008910">
    <property type="entry name" value="MSC_TM_helix"/>
</dbReference>
<evidence type="ECO:0000256" key="8">
    <source>
        <dbReference type="SAM" id="Phobius"/>
    </source>
</evidence>
<dbReference type="InterPro" id="IPR045275">
    <property type="entry name" value="MscS_archaea/bacteria_type"/>
</dbReference>
<dbReference type="Proteomes" id="UP000239800">
    <property type="component" value="Unassembled WGS sequence"/>
</dbReference>
<proteinExistence type="inferred from homology"/>
<protein>
    <recommendedName>
        <fullName evidence="13">Transmembrane ion channel</fullName>
    </recommendedName>
</protein>
<feature type="transmembrane region" description="Helical" evidence="8">
    <location>
        <begin position="414"/>
        <end position="440"/>
    </location>
</feature>
<keyword evidence="5 8" id="KW-1133">Transmembrane helix</keyword>
<dbReference type="PANTHER" id="PTHR30221">
    <property type="entry name" value="SMALL-CONDUCTANCE MECHANOSENSITIVE CHANNEL"/>
    <property type="match status" value="1"/>
</dbReference>
<feature type="transmembrane region" description="Helical" evidence="8">
    <location>
        <begin position="327"/>
        <end position="348"/>
    </location>
</feature>
<keyword evidence="7" id="KW-0175">Coiled coil</keyword>
<dbReference type="AlphaFoldDB" id="A0A2S7KRW9"/>
<keyword evidence="6 8" id="KW-0472">Membrane</keyword>
<dbReference type="InterPro" id="IPR049278">
    <property type="entry name" value="MS_channel_C"/>
</dbReference>
<evidence type="ECO:0000256" key="7">
    <source>
        <dbReference type="SAM" id="Coils"/>
    </source>
</evidence>
<evidence type="ECO:0000256" key="4">
    <source>
        <dbReference type="ARBA" id="ARBA00022692"/>
    </source>
</evidence>
<dbReference type="Pfam" id="PF05552">
    <property type="entry name" value="MS_channel_1st_1"/>
    <property type="match status" value="1"/>
</dbReference>
<dbReference type="InterPro" id="IPR006685">
    <property type="entry name" value="MscS_channel_2nd"/>
</dbReference>
<evidence type="ECO:0000313" key="11">
    <source>
        <dbReference type="EMBL" id="PQB05375.1"/>
    </source>
</evidence>
<comment type="subcellular location">
    <subcellularLocation>
        <location evidence="1">Cell membrane</location>
        <topology evidence="1">Multi-pass membrane protein</topology>
    </subcellularLocation>
</comment>
<dbReference type="EMBL" id="MQUB01000001">
    <property type="protein sequence ID" value="PQB05375.1"/>
    <property type="molecule type" value="Genomic_DNA"/>
</dbReference>
<feature type="domain" description="Mechanosensitive ion channel MscS C-terminal" evidence="10">
    <location>
        <begin position="503"/>
        <end position="585"/>
    </location>
</feature>
<evidence type="ECO:0000256" key="1">
    <source>
        <dbReference type="ARBA" id="ARBA00004651"/>
    </source>
</evidence>
<dbReference type="GO" id="GO:0008381">
    <property type="term" value="F:mechanosensitive monoatomic ion channel activity"/>
    <property type="evidence" value="ECO:0007669"/>
    <property type="project" value="InterPro"/>
</dbReference>
<feature type="domain" description="Mechanosensitive ion channel MscS" evidence="9">
    <location>
        <begin position="428"/>
        <end position="492"/>
    </location>
</feature>
<comment type="caution">
    <text evidence="11">The sequence shown here is derived from an EMBL/GenBank/DDBJ whole genome shotgun (WGS) entry which is preliminary data.</text>
</comment>
<accession>A0A2S7KRW9</accession>
<reference evidence="11 12" key="1">
    <citation type="submission" date="2016-11" db="EMBL/GenBank/DDBJ databases">
        <title>Trade-off between light-utilization and light-protection in marine flavobacteria.</title>
        <authorList>
            <person name="Kumagai Y."/>
        </authorList>
    </citation>
    <scope>NUCLEOTIDE SEQUENCE [LARGE SCALE GENOMIC DNA]</scope>
    <source>
        <strain evidence="11 12">NBRC 107741</strain>
    </source>
</reference>
<dbReference type="Pfam" id="PF00924">
    <property type="entry name" value="MS_channel_2nd"/>
    <property type="match status" value="1"/>
</dbReference>
<evidence type="ECO:0000256" key="6">
    <source>
        <dbReference type="ARBA" id="ARBA00023136"/>
    </source>
</evidence>
<feature type="coiled-coil region" evidence="7">
    <location>
        <begin position="65"/>
        <end position="92"/>
    </location>
</feature>
<evidence type="ECO:0000256" key="5">
    <source>
        <dbReference type="ARBA" id="ARBA00022989"/>
    </source>
</evidence>
<dbReference type="InterPro" id="IPR023408">
    <property type="entry name" value="MscS_beta-dom_sf"/>
</dbReference>
<evidence type="ECO:0000256" key="2">
    <source>
        <dbReference type="ARBA" id="ARBA00008017"/>
    </source>
</evidence>
<dbReference type="GO" id="GO:0005886">
    <property type="term" value="C:plasma membrane"/>
    <property type="evidence" value="ECO:0007669"/>
    <property type="project" value="UniProtKB-SubCell"/>
</dbReference>
<dbReference type="Gene3D" id="2.30.30.60">
    <property type="match status" value="1"/>
</dbReference>
<evidence type="ECO:0000259" key="9">
    <source>
        <dbReference type="Pfam" id="PF00924"/>
    </source>
</evidence>
<dbReference type="RefSeq" id="WP_104813314.1">
    <property type="nucleotide sequence ID" value="NZ_MQUB01000001.1"/>
</dbReference>
<name>A0A2S7KRW9_9FLAO</name>
<keyword evidence="3" id="KW-1003">Cell membrane</keyword>
<dbReference type="SUPFAM" id="SSF82689">
    <property type="entry name" value="Mechanosensitive channel protein MscS (YggB), C-terminal domain"/>
    <property type="match status" value="1"/>
</dbReference>
<feature type="transmembrane region" description="Helical" evidence="8">
    <location>
        <begin position="384"/>
        <end position="402"/>
    </location>
</feature>
<dbReference type="Gene3D" id="1.10.287.1260">
    <property type="match status" value="1"/>
</dbReference>
<feature type="transmembrane region" description="Helical" evidence="8">
    <location>
        <begin position="279"/>
        <end position="307"/>
    </location>
</feature>
<comment type="similarity">
    <text evidence="2">Belongs to the MscS (TC 1.A.23) family.</text>
</comment>
<evidence type="ECO:0000256" key="3">
    <source>
        <dbReference type="ARBA" id="ARBA00022475"/>
    </source>
</evidence>
<sequence length="624" mass="70976">MSIIYYRLWIVLLLMTFSTVRGQNDSIQELAQDSLLAKQEIATDSLLEVARQSMIADSLERARLLEQLAEVRANDQAEKERIKAQIDSLQKAQLRKVARMQREADSLRAVTKGVAVVIFGDTIFQIYSKLGPNTPRERANDIVQEVEFLVSEEQFDPQQIRIVDSDDNTDVYHQEDILYTVTTKDAVWMNQERASLAKAYTDKLKSSYIAYKERTSLPALLKRIGWLVLTILLFFFGIKYLNKGLKRFNFWIVKRADKYMNGVQLKDYEFLSKSRQRQLVLWALNLGKWIFIVLLVYLALPIIFSIFPATEGIARTLISYILDPLSSFWNALIEFIPNLITIAVIIFITHHLIRFLRFLSEEVRSGKLEIPGFYPDWAKPTFNLIRILVNLFAFIVIFPYLPGSDSPVFQGISVFLGLLISLGSSSAIGNIIAGLVITYMRAFKIGDRVKIGETTGDVIEKSLLVTRVRTIKNEEVTIPNSFILNGSTINYTAASQERGLILNTAITIGYDVPWRDVHKLLISAAIKTELIMEEPGPFVFQTGLDDFYVSYQINAYTHQPEKAAAIYSELHANIQDAFNEAGVEILSPHYRAARDGNILTIPPDYIPPDYKAPSFRVSNTKKDQ</sequence>
<evidence type="ECO:0000313" key="12">
    <source>
        <dbReference type="Proteomes" id="UP000239800"/>
    </source>
</evidence>
<dbReference type="Gene3D" id="3.30.70.100">
    <property type="match status" value="1"/>
</dbReference>
<dbReference type="InterPro" id="IPR010920">
    <property type="entry name" value="LSM_dom_sf"/>
</dbReference>
<keyword evidence="12" id="KW-1185">Reference proteome</keyword>
<dbReference type="PANTHER" id="PTHR30221:SF18">
    <property type="entry name" value="SLL0590 PROTEIN"/>
    <property type="match status" value="1"/>
</dbReference>
<organism evidence="11 12">
    <name type="scientific">Aureitalea marina</name>
    <dbReference type="NCBI Taxonomy" id="930804"/>
    <lineage>
        <taxon>Bacteria</taxon>
        <taxon>Pseudomonadati</taxon>
        <taxon>Bacteroidota</taxon>
        <taxon>Flavobacteriia</taxon>
        <taxon>Flavobacteriales</taxon>
        <taxon>Flavobacteriaceae</taxon>
        <taxon>Aureitalea</taxon>
    </lineage>
</organism>
<dbReference type="Pfam" id="PF21082">
    <property type="entry name" value="MS_channel_3rd"/>
    <property type="match status" value="1"/>
</dbReference>
<evidence type="ECO:0008006" key="13">
    <source>
        <dbReference type="Google" id="ProtNLM"/>
    </source>
</evidence>
<dbReference type="InterPro" id="IPR011066">
    <property type="entry name" value="MscS_channel_C_sf"/>
</dbReference>
<dbReference type="OrthoDB" id="9809206at2"/>